<feature type="region of interest" description="Disordered" evidence="1">
    <location>
        <begin position="390"/>
        <end position="409"/>
    </location>
</feature>
<dbReference type="InterPro" id="IPR032675">
    <property type="entry name" value="LRR_dom_sf"/>
</dbReference>
<reference evidence="2 3" key="1">
    <citation type="journal article" date="2019" name="Nat. Ecol. Evol.">
        <title>Megaphylogeny resolves global patterns of mushroom evolution.</title>
        <authorList>
            <person name="Varga T."/>
            <person name="Krizsan K."/>
            <person name="Foldi C."/>
            <person name="Dima B."/>
            <person name="Sanchez-Garcia M."/>
            <person name="Sanchez-Ramirez S."/>
            <person name="Szollosi G.J."/>
            <person name="Szarkandi J.G."/>
            <person name="Papp V."/>
            <person name="Albert L."/>
            <person name="Andreopoulos W."/>
            <person name="Angelini C."/>
            <person name="Antonin V."/>
            <person name="Barry K.W."/>
            <person name="Bougher N.L."/>
            <person name="Buchanan P."/>
            <person name="Buyck B."/>
            <person name="Bense V."/>
            <person name="Catcheside P."/>
            <person name="Chovatia M."/>
            <person name="Cooper J."/>
            <person name="Damon W."/>
            <person name="Desjardin D."/>
            <person name="Finy P."/>
            <person name="Geml J."/>
            <person name="Haridas S."/>
            <person name="Hughes K."/>
            <person name="Justo A."/>
            <person name="Karasinski D."/>
            <person name="Kautmanova I."/>
            <person name="Kiss B."/>
            <person name="Kocsube S."/>
            <person name="Kotiranta H."/>
            <person name="LaButti K.M."/>
            <person name="Lechner B.E."/>
            <person name="Liimatainen K."/>
            <person name="Lipzen A."/>
            <person name="Lukacs Z."/>
            <person name="Mihaltcheva S."/>
            <person name="Morgado L.N."/>
            <person name="Niskanen T."/>
            <person name="Noordeloos M.E."/>
            <person name="Ohm R.A."/>
            <person name="Ortiz-Santana B."/>
            <person name="Ovrebo C."/>
            <person name="Racz N."/>
            <person name="Riley R."/>
            <person name="Savchenko A."/>
            <person name="Shiryaev A."/>
            <person name="Soop K."/>
            <person name="Spirin V."/>
            <person name="Szebenyi C."/>
            <person name="Tomsovsky M."/>
            <person name="Tulloss R.E."/>
            <person name="Uehling J."/>
            <person name="Grigoriev I.V."/>
            <person name="Vagvolgyi C."/>
            <person name="Papp T."/>
            <person name="Martin F.M."/>
            <person name="Miettinen O."/>
            <person name="Hibbett D.S."/>
            <person name="Nagy L.G."/>
        </authorList>
    </citation>
    <scope>NUCLEOTIDE SEQUENCE [LARGE SCALE GENOMIC DNA]</scope>
    <source>
        <strain evidence="2 3">CBS 121175</strain>
    </source>
</reference>
<gene>
    <name evidence="2" type="ORF">FA15DRAFT_668513</name>
</gene>
<feature type="compositionally biased region" description="Basic and acidic residues" evidence="1">
    <location>
        <begin position="390"/>
        <end position="401"/>
    </location>
</feature>
<dbReference type="SUPFAM" id="SSF52047">
    <property type="entry name" value="RNI-like"/>
    <property type="match status" value="1"/>
</dbReference>
<dbReference type="Proteomes" id="UP000307440">
    <property type="component" value="Unassembled WGS sequence"/>
</dbReference>
<protein>
    <submittedName>
        <fullName evidence="2">Uncharacterized protein</fullName>
    </submittedName>
</protein>
<evidence type="ECO:0000313" key="2">
    <source>
        <dbReference type="EMBL" id="TFK25437.1"/>
    </source>
</evidence>
<evidence type="ECO:0000256" key="1">
    <source>
        <dbReference type="SAM" id="MobiDB-lite"/>
    </source>
</evidence>
<evidence type="ECO:0000313" key="3">
    <source>
        <dbReference type="Proteomes" id="UP000307440"/>
    </source>
</evidence>
<name>A0A5C3KYS3_COPMA</name>
<accession>A0A5C3KYS3</accession>
<dbReference type="OrthoDB" id="2269034at2759"/>
<organism evidence="2 3">
    <name type="scientific">Coprinopsis marcescibilis</name>
    <name type="common">Agaric fungus</name>
    <name type="synonym">Psathyrella marcescibilis</name>
    <dbReference type="NCBI Taxonomy" id="230819"/>
    <lineage>
        <taxon>Eukaryota</taxon>
        <taxon>Fungi</taxon>
        <taxon>Dikarya</taxon>
        <taxon>Basidiomycota</taxon>
        <taxon>Agaricomycotina</taxon>
        <taxon>Agaricomycetes</taxon>
        <taxon>Agaricomycetidae</taxon>
        <taxon>Agaricales</taxon>
        <taxon>Agaricineae</taxon>
        <taxon>Psathyrellaceae</taxon>
        <taxon>Coprinopsis</taxon>
    </lineage>
</organism>
<sequence>MSVHTKADTVSEFLPFFSHNEPLPDNLVRKCASHRKPIIDEISGLDKLIKPLLEELSQLQSRKEVLVTERIKYDTLLFPTRHFPNELVALLLRYSLDELLDSKGRKHFAVLRAVCKQWRDVAFTTLELWRSLSLTIVSDLQPSSSDQDLWHKTVDWYQRAGVNKPFSLRLTGEAPAGIREADMESFMESFFEALNHDYTFTPFLKATLKNVGDFQFFSCHCPRHFFQSHLHKMANLERLTLAATRNLQTVIVDEDDIIYLEFEFIVASLERSLPKLLVLHLGGWSIDSFCIGPKGFYHSGLKTLHLSYCDFKSGNNYFDYFAEVITELPQLRELILEQIQSFSFGNSSPRTYQHTGLKSLVVSGITTIWAISNLILPSLVYLRISHEVHPPRDEQEDGGKQEDEEELGPEDITTISRLFETATLHTLSLNEELLSFCTSAGSEPENILSRAPSIRHLEVPDCTALERINIDTALKTNGLAALESVICRNACTPEEFVRIHGPVVDWMSRQQGQFAGRTSDRLKIYQRFVDEDTRLVGDVEAEYLKALDALRNVGVDVITGQWSAIPRPSFPHHDDCPFESLD</sequence>
<keyword evidence="3" id="KW-1185">Reference proteome</keyword>
<dbReference type="EMBL" id="ML210186">
    <property type="protein sequence ID" value="TFK25437.1"/>
    <property type="molecule type" value="Genomic_DNA"/>
</dbReference>
<proteinExistence type="predicted"/>
<dbReference type="AlphaFoldDB" id="A0A5C3KYS3"/>
<dbReference type="Gene3D" id="3.80.10.10">
    <property type="entry name" value="Ribonuclease Inhibitor"/>
    <property type="match status" value="1"/>
</dbReference>